<dbReference type="EMBL" id="LUCM01009999">
    <property type="protein sequence ID" value="KAA0186060.1"/>
    <property type="molecule type" value="Genomic_DNA"/>
</dbReference>
<reference evidence="2" key="1">
    <citation type="submission" date="2019-05" db="EMBL/GenBank/DDBJ databases">
        <title>Annotation for the trematode Fasciolopsis buski.</title>
        <authorList>
            <person name="Choi Y.-J."/>
        </authorList>
    </citation>
    <scope>NUCLEOTIDE SEQUENCE</scope>
    <source>
        <strain evidence="2">HT</strain>
        <tissue evidence="2">Whole worm</tissue>
    </source>
</reference>
<name>A0A8E0VF49_9TREM</name>
<dbReference type="GO" id="GO:0005813">
    <property type="term" value="C:centrosome"/>
    <property type="evidence" value="ECO:0007669"/>
    <property type="project" value="InterPro"/>
</dbReference>
<feature type="region of interest" description="Disordered" evidence="1">
    <location>
        <begin position="735"/>
        <end position="764"/>
    </location>
</feature>
<dbReference type="PANTHER" id="PTHR21616:SF2">
    <property type="entry name" value="CENTROSOME AND SPINDLE POLE-ASSOCIATED PROTEIN 1"/>
    <property type="match status" value="1"/>
</dbReference>
<feature type="compositionally biased region" description="Basic residues" evidence="1">
    <location>
        <begin position="565"/>
        <end position="574"/>
    </location>
</feature>
<dbReference type="PANTHER" id="PTHR21616">
    <property type="entry name" value="CENTROSOME SPINDLE POLE ASSOCIATED PROTEIN"/>
    <property type="match status" value="1"/>
</dbReference>
<sequence>MSDQNVRVGFLDKLGENENARFQKRAELAREYEEFKKLEEQKFRNRFSDKKKGHFASNKETTEKAECKTSEELVNEENYKERDEKSTCTRLNESESSHSMPLFHTDPTILKSFEDRITRLTEKIDMLYEKRQTNYSSESSPEKRNRSPEKTSAKGISTNDEVLTDEQVKSYEKELHVRLSLIKDAEERLAAIEKEYIQTKINSDYLNNIQKSMHAPTKTKNALQSEFLSSDSRNLSSVGKLTPRSKYYKQQLYREELEKQILEAKERKKAEKDSHALLDVIKEPPSFFSQKDSPTGDIPTNYVLHYCQPLSGYNNYSPYGQNELPNSATSVLLTSASATKLDNSHLGPDEFLADTTQQCVDSQHSKKALYAHELRQQIEEARRKKEQQKRKDEEFDKKIEEESSKYDPFEPKFKQSLVRQAVTESEQKPHNGEDSFARGGHGIFGSPLTTEQKVSLQKYKEDLAQQIAEKRRAAEAQKQRELELERKDAERLAADQLRMQKEYEEEQARIKAKQEEAQRFAEQQRQEAELRKKTKLEQLGKLQAKATDGDLTSNNKTNNTSKRETKPKKQKGRLKSPELLIGPERATTCDHSGDKTVGQESNSIISQLRNLRSQLDFEKQKIENALTQSKTKNVWSNPTIIETARMRPKVTRKGSDLFIKKKTLIDKSYLYTETPSISSWAAEMMKEENRARMEHKQASYLRAQDSYLAELKEDLDLLSLREMRNDIKLRKLLKENDDEQAESTSESSFIELNEKPSKLTPRAASTSSISIEELAAKNDQRLKRLDAMQLLNDIDADPEAVLQRFIEKHEDTHAINPRFPCY</sequence>
<organism evidence="2 3">
    <name type="scientific">Fasciolopsis buskii</name>
    <dbReference type="NCBI Taxonomy" id="27845"/>
    <lineage>
        <taxon>Eukaryota</taxon>
        <taxon>Metazoa</taxon>
        <taxon>Spiralia</taxon>
        <taxon>Lophotrochozoa</taxon>
        <taxon>Platyhelminthes</taxon>
        <taxon>Trematoda</taxon>
        <taxon>Digenea</taxon>
        <taxon>Plagiorchiida</taxon>
        <taxon>Echinostomata</taxon>
        <taxon>Echinostomatoidea</taxon>
        <taxon>Fasciolidae</taxon>
        <taxon>Fasciolopsis</taxon>
    </lineage>
</organism>
<dbReference type="GO" id="GO:0000922">
    <property type="term" value="C:spindle pole"/>
    <property type="evidence" value="ECO:0007669"/>
    <property type="project" value="InterPro"/>
</dbReference>
<dbReference type="OrthoDB" id="10044099at2759"/>
<feature type="compositionally biased region" description="Basic and acidic residues" evidence="1">
    <location>
        <begin position="468"/>
        <end position="538"/>
    </location>
</feature>
<comment type="caution">
    <text evidence="2">The sequence shown here is derived from an EMBL/GenBank/DDBJ whole genome shotgun (WGS) entry which is preliminary data.</text>
</comment>
<feature type="region of interest" description="Disordered" evidence="1">
    <location>
        <begin position="381"/>
        <end position="449"/>
    </location>
</feature>
<dbReference type="GO" id="GO:0005874">
    <property type="term" value="C:microtubule"/>
    <property type="evidence" value="ECO:0007669"/>
    <property type="project" value="InterPro"/>
</dbReference>
<evidence type="ECO:0000313" key="3">
    <source>
        <dbReference type="Proteomes" id="UP000728185"/>
    </source>
</evidence>
<feature type="compositionally biased region" description="Basic and acidic residues" evidence="1">
    <location>
        <begin position="381"/>
        <end position="413"/>
    </location>
</feature>
<keyword evidence="3" id="KW-1185">Reference proteome</keyword>
<dbReference type="GO" id="GO:0032467">
    <property type="term" value="P:positive regulation of cytokinesis"/>
    <property type="evidence" value="ECO:0007669"/>
    <property type="project" value="InterPro"/>
</dbReference>
<evidence type="ECO:0000256" key="1">
    <source>
        <dbReference type="SAM" id="MobiDB-lite"/>
    </source>
</evidence>
<dbReference type="AlphaFoldDB" id="A0A8E0VF49"/>
<evidence type="ECO:0008006" key="4">
    <source>
        <dbReference type="Google" id="ProtNLM"/>
    </source>
</evidence>
<evidence type="ECO:0000313" key="2">
    <source>
        <dbReference type="EMBL" id="KAA0186060.1"/>
    </source>
</evidence>
<accession>A0A8E0VF49</accession>
<feature type="region of interest" description="Disordered" evidence="1">
    <location>
        <begin position="468"/>
        <end position="577"/>
    </location>
</feature>
<feature type="region of interest" description="Disordered" evidence="1">
    <location>
        <begin position="49"/>
        <end position="103"/>
    </location>
</feature>
<feature type="compositionally biased region" description="Basic and acidic residues" evidence="1">
    <location>
        <begin position="60"/>
        <end position="96"/>
    </location>
</feature>
<feature type="compositionally biased region" description="Basic and acidic residues" evidence="1">
    <location>
        <begin position="425"/>
        <end position="436"/>
    </location>
</feature>
<dbReference type="InterPro" id="IPR026708">
    <property type="entry name" value="CSPP1"/>
</dbReference>
<gene>
    <name evidence="2" type="ORF">FBUS_05573</name>
</gene>
<feature type="region of interest" description="Disordered" evidence="1">
    <location>
        <begin position="131"/>
        <end position="161"/>
    </location>
</feature>
<protein>
    <recommendedName>
        <fullName evidence="4">Centrosome and spindle pole-associated protein 1</fullName>
    </recommendedName>
</protein>
<proteinExistence type="predicted"/>
<dbReference type="Proteomes" id="UP000728185">
    <property type="component" value="Unassembled WGS sequence"/>
</dbReference>
<feature type="compositionally biased region" description="Basic and acidic residues" evidence="1">
    <location>
        <begin position="140"/>
        <end position="152"/>
    </location>
</feature>